<evidence type="ECO:0000313" key="2">
    <source>
        <dbReference type="Proteomes" id="UP000245125"/>
    </source>
</evidence>
<keyword evidence="2" id="KW-1185">Reference proteome</keyword>
<proteinExistence type="predicted"/>
<gene>
    <name evidence="1" type="ORF">NBG4_490019</name>
</gene>
<organism evidence="1 2">
    <name type="scientific">Candidatus Sulfobium mesophilum</name>
    <dbReference type="NCBI Taxonomy" id="2016548"/>
    <lineage>
        <taxon>Bacteria</taxon>
        <taxon>Pseudomonadati</taxon>
        <taxon>Nitrospirota</taxon>
        <taxon>Nitrospiria</taxon>
        <taxon>Nitrospirales</taxon>
        <taxon>Nitrospiraceae</taxon>
        <taxon>Candidatus Sulfobium</taxon>
    </lineage>
</organism>
<reference evidence="2" key="1">
    <citation type="submission" date="2018-03" db="EMBL/GenBank/DDBJ databases">
        <authorList>
            <person name="Zecchin S."/>
        </authorList>
    </citation>
    <scope>NUCLEOTIDE SEQUENCE [LARGE SCALE GENOMIC DNA]</scope>
</reference>
<evidence type="ECO:0000313" key="1">
    <source>
        <dbReference type="EMBL" id="SPQ01260.1"/>
    </source>
</evidence>
<dbReference type="InterPro" id="IPR036249">
    <property type="entry name" value="Thioredoxin-like_sf"/>
</dbReference>
<dbReference type="AlphaFoldDB" id="A0A2U3QIS4"/>
<dbReference type="Gene3D" id="3.40.30.10">
    <property type="entry name" value="Glutaredoxin"/>
    <property type="match status" value="1"/>
</dbReference>
<dbReference type="EMBL" id="OUUY01000096">
    <property type="protein sequence ID" value="SPQ01260.1"/>
    <property type="molecule type" value="Genomic_DNA"/>
</dbReference>
<dbReference type="Proteomes" id="UP000245125">
    <property type="component" value="Unassembled WGS sequence"/>
</dbReference>
<accession>A0A2U3QIS4</accession>
<name>A0A2U3QIS4_9BACT</name>
<dbReference type="SUPFAM" id="SSF52833">
    <property type="entry name" value="Thioredoxin-like"/>
    <property type="match status" value="1"/>
</dbReference>
<sequence>MKQLYYERSFILLINGILLLSLLILPAKGYALGVGDKSPDFSIVTIKGSEISYDRDIRGKKPVYLFFWTTW</sequence>
<protein>
    <submittedName>
        <fullName evidence="1">Thioredoxin family protein</fullName>
    </submittedName>
</protein>